<dbReference type="GO" id="GO:0005230">
    <property type="term" value="F:extracellular ligand-gated monoatomic ion channel activity"/>
    <property type="evidence" value="ECO:0007669"/>
    <property type="project" value="InterPro"/>
</dbReference>
<evidence type="ECO:0000313" key="5">
    <source>
        <dbReference type="Proteomes" id="UP001381693"/>
    </source>
</evidence>
<dbReference type="InterPro" id="IPR023415">
    <property type="entry name" value="LDLR_class-A_CS"/>
</dbReference>
<gene>
    <name evidence="4" type="ORF">SK128_012579</name>
</gene>
<evidence type="ECO:0000256" key="3">
    <source>
        <dbReference type="SAM" id="Phobius"/>
    </source>
</evidence>
<sequence>MEEYMKTDNLKNSSHMLSLTACYDWEYSCGDGTCVNLTQRCDLRVDCPDNTDETACGRLIKPEDYLDALPPPSIKPGPLEVNINISIRGFSEIDIRDMKLVIDFTLVMSWSESRVRFKNLRNMADLNYIEKQYYVSGLAILFLNLFVTSSAVCLRKHRCRGYLAKTSSCKMFQMIQKPKKSDITPTGLNGKRKLSFHFIQIKNSSSGHLLS</sequence>
<dbReference type="SMART" id="SM00192">
    <property type="entry name" value="LDLa"/>
    <property type="match status" value="1"/>
</dbReference>
<feature type="disulfide bond" evidence="2">
    <location>
        <begin position="41"/>
        <end position="56"/>
    </location>
</feature>
<dbReference type="Proteomes" id="UP001381693">
    <property type="component" value="Unassembled WGS sequence"/>
</dbReference>
<feature type="disulfide bond" evidence="2">
    <location>
        <begin position="22"/>
        <end position="34"/>
    </location>
</feature>
<keyword evidence="3" id="KW-0472">Membrane</keyword>
<dbReference type="SUPFAM" id="SSF63712">
    <property type="entry name" value="Nicotinic receptor ligand binding domain-like"/>
    <property type="match status" value="1"/>
</dbReference>
<dbReference type="Pfam" id="PF00057">
    <property type="entry name" value="Ldl_recept_a"/>
    <property type="match status" value="1"/>
</dbReference>
<evidence type="ECO:0000256" key="1">
    <source>
        <dbReference type="ARBA" id="ARBA00023157"/>
    </source>
</evidence>
<keyword evidence="3" id="KW-0812">Transmembrane</keyword>
<dbReference type="GO" id="GO:0016020">
    <property type="term" value="C:membrane"/>
    <property type="evidence" value="ECO:0007669"/>
    <property type="project" value="InterPro"/>
</dbReference>
<dbReference type="Gene3D" id="2.70.170.10">
    <property type="entry name" value="Neurotransmitter-gated ion-channel ligand-binding domain"/>
    <property type="match status" value="1"/>
</dbReference>
<keyword evidence="1 2" id="KW-1015">Disulfide bond</keyword>
<dbReference type="PROSITE" id="PS50068">
    <property type="entry name" value="LDLRA_2"/>
    <property type="match status" value="1"/>
</dbReference>
<feature type="disulfide bond" evidence="2">
    <location>
        <begin position="29"/>
        <end position="47"/>
    </location>
</feature>
<dbReference type="SUPFAM" id="SSF57424">
    <property type="entry name" value="LDL receptor-like module"/>
    <property type="match status" value="1"/>
</dbReference>
<feature type="transmembrane region" description="Helical" evidence="3">
    <location>
        <begin position="133"/>
        <end position="154"/>
    </location>
</feature>
<name>A0AAN8WBQ5_HALRR</name>
<evidence type="ECO:0000313" key="4">
    <source>
        <dbReference type="EMBL" id="KAK7027879.1"/>
    </source>
</evidence>
<dbReference type="EMBL" id="JAXCGZ010022673">
    <property type="protein sequence ID" value="KAK7027879.1"/>
    <property type="molecule type" value="Genomic_DNA"/>
</dbReference>
<comment type="caution">
    <text evidence="4">The sequence shown here is derived from an EMBL/GenBank/DDBJ whole genome shotgun (WGS) entry which is preliminary data.</text>
</comment>
<evidence type="ECO:0000256" key="2">
    <source>
        <dbReference type="PROSITE-ProRule" id="PRU00124"/>
    </source>
</evidence>
<dbReference type="PROSITE" id="PS01209">
    <property type="entry name" value="LDLRA_1"/>
    <property type="match status" value="1"/>
</dbReference>
<accession>A0AAN8WBQ5</accession>
<dbReference type="AlphaFoldDB" id="A0AAN8WBQ5"/>
<dbReference type="InterPro" id="IPR036734">
    <property type="entry name" value="Neur_chan_lig-bd_sf"/>
</dbReference>
<keyword evidence="3" id="KW-1133">Transmembrane helix</keyword>
<organism evidence="4 5">
    <name type="scientific">Halocaridina rubra</name>
    <name type="common">Hawaiian red shrimp</name>
    <dbReference type="NCBI Taxonomy" id="373956"/>
    <lineage>
        <taxon>Eukaryota</taxon>
        <taxon>Metazoa</taxon>
        <taxon>Ecdysozoa</taxon>
        <taxon>Arthropoda</taxon>
        <taxon>Crustacea</taxon>
        <taxon>Multicrustacea</taxon>
        <taxon>Malacostraca</taxon>
        <taxon>Eumalacostraca</taxon>
        <taxon>Eucarida</taxon>
        <taxon>Decapoda</taxon>
        <taxon>Pleocyemata</taxon>
        <taxon>Caridea</taxon>
        <taxon>Atyoidea</taxon>
        <taxon>Atyidae</taxon>
        <taxon>Halocaridina</taxon>
    </lineage>
</organism>
<protein>
    <submittedName>
        <fullName evidence="4">Uncharacterized protein</fullName>
    </submittedName>
</protein>
<dbReference type="PROSITE" id="PS51257">
    <property type="entry name" value="PROKAR_LIPOPROTEIN"/>
    <property type="match status" value="1"/>
</dbReference>
<proteinExistence type="predicted"/>
<dbReference type="Gene3D" id="4.10.400.10">
    <property type="entry name" value="Low-density Lipoprotein Receptor"/>
    <property type="match status" value="1"/>
</dbReference>
<reference evidence="4 5" key="1">
    <citation type="submission" date="2023-11" db="EMBL/GenBank/DDBJ databases">
        <title>Halocaridina rubra genome assembly.</title>
        <authorList>
            <person name="Smith C."/>
        </authorList>
    </citation>
    <scope>NUCLEOTIDE SEQUENCE [LARGE SCALE GENOMIC DNA]</scope>
    <source>
        <strain evidence="4">EP-1</strain>
        <tissue evidence="4">Whole</tissue>
    </source>
</reference>
<dbReference type="InterPro" id="IPR036055">
    <property type="entry name" value="LDL_receptor-like_sf"/>
</dbReference>
<keyword evidence="5" id="KW-1185">Reference proteome</keyword>
<dbReference type="CDD" id="cd00112">
    <property type="entry name" value="LDLa"/>
    <property type="match status" value="1"/>
</dbReference>
<dbReference type="InterPro" id="IPR002172">
    <property type="entry name" value="LDrepeatLR_classA_rpt"/>
</dbReference>